<dbReference type="GO" id="GO:0044660">
    <property type="term" value="P:viral release via pore formation in host cell membrane"/>
    <property type="evidence" value="ECO:0007669"/>
    <property type="project" value="InterPro"/>
</dbReference>
<proteinExistence type="predicted"/>
<dbReference type="OrthoDB" id="8596216at2"/>
<name>A0A385C5M6_9GAMM</name>
<gene>
    <name evidence="1" type="ORF">CDG68_11470</name>
</gene>
<dbReference type="Proteomes" id="UP000279962">
    <property type="component" value="Chromosome"/>
</dbReference>
<dbReference type="KEGG" id="awu:BEN71_10990"/>
<accession>A0A385C5M6</accession>
<evidence type="ECO:0000313" key="1">
    <source>
        <dbReference type="EMBL" id="AYO54215.1"/>
    </source>
</evidence>
<protein>
    <submittedName>
        <fullName evidence="1">Holin</fullName>
    </submittedName>
</protein>
<dbReference type="PROSITE" id="PS51257">
    <property type="entry name" value="PROKAR_LIPOPROTEIN"/>
    <property type="match status" value="1"/>
</dbReference>
<organism evidence="1 2">
    <name type="scientific">Acinetobacter wuhouensis</name>
    <dbReference type="NCBI Taxonomy" id="1879050"/>
    <lineage>
        <taxon>Bacteria</taxon>
        <taxon>Pseudomonadati</taxon>
        <taxon>Pseudomonadota</taxon>
        <taxon>Gammaproteobacteria</taxon>
        <taxon>Moraxellales</taxon>
        <taxon>Moraxellaceae</taxon>
        <taxon>Acinetobacter</taxon>
    </lineage>
</organism>
<evidence type="ECO:0000313" key="2">
    <source>
        <dbReference type="Proteomes" id="UP000279962"/>
    </source>
</evidence>
<dbReference type="InterPro" id="IPR007633">
    <property type="entry name" value="Phage_P2_Holin"/>
</dbReference>
<reference evidence="1 2" key="1">
    <citation type="submission" date="2018-10" db="EMBL/GenBank/DDBJ databases">
        <title>The complete genome of Acinetobacter wuhouensis strain WCHAW010062.</title>
        <authorList>
            <person name="Hu Y."/>
            <person name="Long H."/>
            <person name="Feng Y."/>
            <person name="Zong Z."/>
        </authorList>
    </citation>
    <scope>NUCLEOTIDE SEQUENCE [LARGE SCALE GENOMIC DNA]</scope>
    <source>
        <strain evidence="1 2">WCHAW010062</strain>
    </source>
</reference>
<dbReference type="EMBL" id="CP033133">
    <property type="protein sequence ID" value="AYO54215.1"/>
    <property type="molecule type" value="Genomic_DNA"/>
</dbReference>
<sequence length="93" mass="9943">MQEHEKNLLLIVVMGACIGFAKLLVSDEKLTWRLALGRTILGAATSTIAGAIVLQVPDISPLALIAIASALGILGSTFIESWLKRQANTWSIK</sequence>
<dbReference type="AlphaFoldDB" id="A0A385C5M6"/>
<dbReference type="Pfam" id="PF04550">
    <property type="entry name" value="Phage_holin_3_2"/>
    <property type="match status" value="1"/>
</dbReference>
<dbReference type="STRING" id="1879050.GCA_001696605_01766"/>
<dbReference type="RefSeq" id="WP_068974361.1">
    <property type="nucleotide sequence ID" value="NZ_CP031716.1"/>
</dbReference>